<comment type="function">
    <text evidence="8">Alpha-L-arabinofuranosidase involved in the degradation of arabinoxylan, a major component of plant hemicellulose. Acts only on small linear 1,5-alpha-linked L-arabinofuranosyl oligosaccharides.</text>
</comment>
<dbReference type="UniPathway" id="UPA00667"/>
<evidence type="ECO:0000256" key="4">
    <source>
        <dbReference type="ARBA" id="ARBA00012670"/>
    </source>
</evidence>
<dbReference type="GeneID" id="25986886"/>
<dbReference type="EMBL" id="ALBS01000022">
    <property type="protein sequence ID" value="EJT52571.1"/>
    <property type="molecule type" value="Genomic_DNA"/>
</dbReference>
<reference evidence="10 11" key="1">
    <citation type="journal article" date="2012" name="Eukaryot. Cell">
        <title>Draft genome sequence of CBS 2479, the standard type strain of Trichosporon asahii.</title>
        <authorList>
            <person name="Yang R.Y."/>
            <person name="Li H.T."/>
            <person name="Zhu H."/>
            <person name="Zhou G.P."/>
            <person name="Wang M."/>
            <person name="Wang L."/>
        </authorList>
    </citation>
    <scope>NUCLEOTIDE SEQUENCE [LARGE SCALE GENOMIC DNA]</scope>
    <source>
        <strain evidence="11">ATCC 90039 / CBS 2479 / JCM 2466 / KCTC 7840 / NCYC 2677 / UAMH 7654</strain>
    </source>
</reference>
<sequence>MAANLPLTHLYFQQQMNPNRCKKEYEHCSSFTPIPVGIDARCKADNGAGPISPLLYSGFLEHLGRCIYGGIVDDKKHPSPAELLEEQGNGRAGWRKDVQKVLAADGDLAVPMMRWPGGNYVSNYHWQDGIGPVDQRPKRVELAWRTAEDNRFGTDEFMDMCRANKWEPFICLNMGTGTLEEALAWVEYCNSTGDTYWANLRRKHTGRDEPHNVKYWGLGNEMWGPWQVGNIDAKEYAAKAKQWAHAIKLVDPSVILISSGETGFSLWDKEVLSEVIPYVDMHSLHFYSSLFHEYFTAPGHNFEKNVFSPAAAEAGIKIAKSLIDLTNADNSFRGVAAKDVKICYDEWNVWDQTKAGVDIGLEQVYDFTDLLGTVAWLNLLLRQSADVAVACIAQSCNVISPILTRPDGVLKQCTFYALQLFSTMMRDGHLLQTPDMPDYYDGPTWPYFVQQIKCNPRYIDIVAMGKDDGDKRSVRVSVLNRHPELDWDANVINVGGLEIEKVTVHEMYNDDLSAANSWEEPEKVVPTIKEYSAQEWKDRKHTVRKHSWQFIVVDGKKI</sequence>
<evidence type="ECO:0000256" key="8">
    <source>
        <dbReference type="ARBA" id="ARBA00037415"/>
    </source>
</evidence>
<comment type="catalytic activity">
    <reaction evidence="1">
        <text>Hydrolysis of terminal non-reducing alpha-L-arabinofuranoside residues in alpha-L-arabinosides.</text>
        <dbReference type="EC" id="3.2.1.55"/>
    </reaction>
</comment>
<comment type="pathway">
    <text evidence="2">Glycan metabolism; L-arabinan degradation.</text>
</comment>
<dbReference type="InterPro" id="IPR010720">
    <property type="entry name" value="Alpha-L-AF_C"/>
</dbReference>
<dbReference type="Pfam" id="PF22848">
    <property type="entry name" value="ASD1_dom"/>
    <property type="match status" value="1"/>
</dbReference>
<proteinExistence type="inferred from homology"/>
<protein>
    <recommendedName>
        <fullName evidence="4">non-reducing end alpha-L-arabinofuranosidase</fullName>
        <ecNumber evidence="4">3.2.1.55</ecNumber>
    </recommendedName>
</protein>
<organism evidence="10 11">
    <name type="scientific">Trichosporon asahii var. asahii (strain ATCC 90039 / CBS 2479 / JCM 2466 / KCTC 7840 / NBRC 103889/ NCYC 2677 / UAMH 7654)</name>
    <name type="common">Yeast</name>
    <dbReference type="NCBI Taxonomy" id="1186058"/>
    <lineage>
        <taxon>Eukaryota</taxon>
        <taxon>Fungi</taxon>
        <taxon>Dikarya</taxon>
        <taxon>Basidiomycota</taxon>
        <taxon>Agaricomycotina</taxon>
        <taxon>Tremellomycetes</taxon>
        <taxon>Trichosporonales</taxon>
        <taxon>Trichosporonaceae</taxon>
        <taxon>Trichosporon</taxon>
    </lineage>
</organism>
<dbReference type="PANTHER" id="PTHR43576:SF3">
    <property type="entry name" value="ALPHA-L-ARABINOFURANOSIDASE C"/>
    <property type="match status" value="1"/>
</dbReference>
<dbReference type="RefSeq" id="XP_014183710.1">
    <property type="nucleotide sequence ID" value="XM_014328235.1"/>
</dbReference>
<dbReference type="GO" id="GO:0046373">
    <property type="term" value="P:L-arabinose metabolic process"/>
    <property type="evidence" value="ECO:0007669"/>
    <property type="project" value="InterPro"/>
</dbReference>
<name>J5TSP3_TRIAS</name>
<keyword evidence="7" id="KW-0326">Glycosidase</keyword>
<gene>
    <name evidence="10" type="ORF">A1Q1_03373</name>
</gene>
<dbReference type="InterPro" id="IPR055235">
    <property type="entry name" value="ASD1_cat"/>
</dbReference>
<evidence type="ECO:0000256" key="2">
    <source>
        <dbReference type="ARBA" id="ARBA00004834"/>
    </source>
</evidence>
<evidence type="ECO:0000256" key="6">
    <source>
        <dbReference type="ARBA" id="ARBA00023277"/>
    </source>
</evidence>
<dbReference type="Proteomes" id="UP000002748">
    <property type="component" value="Unassembled WGS sequence"/>
</dbReference>
<evidence type="ECO:0000256" key="3">
    <source>
        <dbReference type="ARBA" id="ARBA00007186"/>
    </source>
</evidence>
<evidence type="ECO:0000259" key="9">
    <source>
        <dbReference type="SMART" id="SM00813"/>
    </source>
</evidence>
<evidence type="ECO:0000256" key="5">
    <source>
        <dbReference type="ARBA" id="ARBA00022801"/>
    </source>
</evidence>
<dbReference type="Pfam" id="PF06964">
    <property type="entry name" value="Alpha-L-AF_C"/>
    <property type="match status" value="1"/>
</dbReference>
<dbReference type="OrthoDB" id="3032304at2759"/>
<dbReference type="KEGG" id="tasa:A1Q1_03373"/>
<dbReference type="SUPFAM" id="SSF51445">
    <property type="entry name" value="(Trans)glycosidases"/>
    <property type="match status" value="1"/>
</dbReference>
<dbReference type="Gene3D" id="2.60.40.1180">
    <property type="entry name" value="Golgi alpha-mannosidase II"/>
    <property type="match status" value="1"/>
</dbReference>
<comment type="similarity">
    <text evidence="3">Belongs to the glycosyl hydrolase 51 family.</text>
</comment>
<dbReference type="PANTHER" id="PTHR43576">
    <property type="entry name" value="ALPHA-L-ARABINOFURANOSIDASE C-RELATED"/>
    <property type="match status" value="1"/>
</dbReference>
<evidence type="ECO:0000313" key="11">
    <source>
        <dbReference type="Proteomes" id="UP000002748"/>
    </source>
</evidence>
<dbReference type="Gene3D" id="3.20.20.80">
    <property type="entry name" value="Glycosidases"/>
    <property type="match status" value="1"/>
</dbReference>
<keyword evidence="5" id="KW-0378">Hydrolase</keyword>
<dbReference type="GO" id="GO:0046556">
    <property type="term" value="F:alpha-L-arabinofuranosidase activity"/>
    <property type="evidence" value="ECO:0007669"/>
    <property type="project" value="UniProtKB-EC"/>
</dbReference>
<dbReference type="HOGENOM" id="CLU_017810_1_0_1"/>
<evidence type="ECO:0000256" key="7">
    <source>
        <dbReference type="ARBA" id="ARBA00023295"/>
    </source>
</evidence>
<keyword evidence="6" id="KW-0119">Carbohydrate metabolism</keyword>
<dbReference type="InterPro" id="IPR013780">
    <property type="entry name" value="Glyco_hydro_b"/>
</dbReference>
<dbReference type="EC" id="3.2.1.55" evidence="4"/>
<dbReference type="SMART" id="SM00813">
    <property type="entry name" value="Alpha-L-AF_C"/>
    <property type="match status" value="1"/>
</dbReference>
<accession>J5TSP3</accession>
<evidence type="ECO:0000313" key="10">
    <source>
        <dbReference type="EMBL" id="EJT52571.1"/>
    </source>
</evidence>
<dbReference type="VEuPathDB" id="FungiDB:A1Q1_03373"/>
<comment type="caution">
    <text evidence="10">The sequence shown here is derived from an EMBL/GenBank/DDBJ whole genome shotgun (WGS) entry which is preliminary data.</text>
</comment>
<dbReference type="AlphaFoldDB" id="J5TSP3"/>
<dbReference type="GO" id="GO:0031222">
    <property type="term" value="P:arabinan catabolic process"/>
    <property type="evidence" value="ECO:0007669"/>
    <property type="project" value="UniProtKB-UniPathway"/>
</dbReference>
<evidence type="ECO:0000256" key="1">
    <source>
        <dbReference type="ARBA" id="ARBA00001462"/>
    </source>
</evidence>
<feature type="domain" description="Alpha-L-arabinofuranosidase C-terminal" evidence="9">
    <location>
        <begin position="345"/>
        <end position="547"/>
    </location>
</feature>
<dbReference type="InterPro" id="IPR017853">
    <property type="entry name" value="GH"/>
</dbReference>
<dbReference type="SUPFAM" id="SSF51011">
    <property type="entry name" value="Glycosyl hydrolase domain"/>
    <property type="match status" value="1"/>
</dbReference>